<dbReference type="Proteomes" id="UP000238479">
    <property type="component" value="Chromosome 4"/>
</dbReference>
<keyword evidence="1" id="KW-0812">Transmembrane</keyword>
<accession>A0A2P6QQ52</accession>
<dbReference type="AlphaFoldDB" id="A0A2P6QQ52"/>
<feature type="transmembrane region" description="Helical" evidence="1">
    <location>
        <begin position="433"/>
        <end position="455"/>
    </location>
</feature>
<dbReference type="PANTHER" id="PTHR31170:SF17">
    <property type="match status" value="1"/>
</dbReference>
<evidence type="ECO:0000313" key="2">
    <source>
        <dbReference type="EMBL" id="PRQ36303.1"/>
    </source>
</evidence>
<name>A0A2P6QQ52_ROSCH</name>
<dbReference type="PANTHER" id="PTHR31170">
    <property type="entry name" value="BNAC04G53230D PROTEIN"/>
    <property type="match status" value="1"/>
</dbReference>
<evidence type="ECO:0000313" key="3">
    <source>
        <dbReference type="Proteomes" id="UP000238479"/>
    </source>
</evidence>
<evidence type="ECO:0000256" key="1">
    <source>
        <dbReference type="SAM" id="Phobius"/>
    </source>
</evidence>
<dbReference type="InterPro" id="IPR004158">
    <property type="entry name" value="DUF247_pln"/>
</dbReference>
<dbReference type="Gramene" id="PRQ36303">
    <property type="protein sequence ID" value="PRQ36303"/>
    <property type="gene ID" value="RchiOBHm_Chr4g0389941"/>
</dbReference>
<gene>
    <name evidence="2" type="ORF">RchiOBHm_Chr4g0389941</name>
</gene>
<sequence>MAMNGIRSSSSHISIVIEDKDVEALQDRMMENLCSDLPFSDICCIFRVPEVLRRHNPKAYTPDVVSIGPFHRGGESFQRMEIVKQWYLHNLLSRKNISLKHLIEAIFRDENRARDFYSEPLDHLNQSSFVEMMIIDGCFLLELFRKFRDKEHGQIKFSDPIFNMDCMFQYICHDLLLLENQIPWFVLNCLYTLTLDPRDDPSLRKLMLTVFSSHHQLAHNCRSYLHHLNNNVHDVDDDDSKILHILDLIRTSIVFPFKDQSQQKKDQFDLSFYHDSEKELMHPALALSESGIKFRRASSADAKSIMNIEFKNGTLEIPQLAIGELTDSLFRNLIAFEQCCPGQSHKITSYAVLMDNLISSSKDMEFLCEKKIIDNWLSDEDASKFFVKLYYDTELNQFYYAGLCTKLNKHYDHKWNMWQEKFKRTYCSDPWKFISLTVALIFSVLTLVEIIYTILEYY</sequence>
<organism evidence="2 3">
    <name type="scientific">Rosa chinensis</name>
    <name type="common">China rose</name>
    <dbReference type="NCBI Taxonomy" id="74649"/>
    <lineage>
        <taxon>Eukaryota</taxon>
        <taxon>Viridiplantae</taxon>
        <taxon>Streptophyta</taxon>
        <taxon>Embryophyta</taxon>
        <taxon>Tracheophyta</taxon>
        <taxon>Spermatophyta</taxon>
        <taxon>Magnoliopsida</taxon>
        <taxon>eudicotyledons</taxon>
        <taxon>Gunneridae</taxon>
        <taxon>Pentapetalae</taxon>
        <taxon>rosids</taxon>
        <taxon>fabids</taxon>
        <taxon>Rosales</taxon>
        <taxon>Rosaceae</taxon>
        <taxon>Rosoideae</taxon>
        <taxon>Rosoideae incertae sedis</taxon>
        <taxon>Rosa</taxon>
    </lineage>
</organism>
<dbReference type="OrthoDB" id="1184974at2759"/>
<protein>
    <submittedName>
        <fullName evidence="2">Uncharacterized protein</fullName>
    </submittedName>
</protein>
<proteinExistence type="predicted"/>
<dbReference type="OMA" id="YRYWAEA"/>
<keyword evidence="1" id="KW-1133">Transmembrane helix</keyword>
<keyword evidence="3" id="KW-1185">Reference proteome</keyword>
<dbReference type="EMBL" id="PDCK01000042">
    <property type="protein sequence ID" value="PRQ36303.1"/>
    <property type="molecule type" value="Genomic_DNA"/>
</dbReference>
<dbReference type="STRING" id="74649.A0A2P6QQ52"/>
<reference evidence="2 3" key="1">
    <citation type="journal article" date="2018" name="Nat. Genet.">
        <title>The Rosa genome provides new insights in the design of modern roses.</title>
        <authorList>
            <person name="Bendahmane M."/>
        </authorList>
    </citation>
    <scope>NUCLEOTIDE SEQUENCE [LARGE SCALE GENOMIC DNA]</scope>
    <source>
        <strain evidence="3">cv. Old Blush</strain>
    </source>
</reference>
<comment type="caution">
    <text evidence="2">The sequence shown here is derived from an EMBL/GenBank/DDBJ whole genome shotgun (WGS) entry which is preliminary data.</text>
</comment>
<dbReference type="Pfam" id="PF03140">
    <property type="entry name" value="DUF247"/>
    <property type="match status" value="1"/>
</dbReference>
<keyword evidence="1" id="KW-0472">Membrane</keyword>